<dbReference type="OrthoDB" id="705638at2"/>
<proteinExistence type="predicted"/>
<protein>
    <submittedName>
        <fullName evidence="1">DUF4252 domain-containing protein</fullName>
    </submittedName>
</protein>
<sequence length="188" mass="21167">MNSKKFIITSLIAALPLIGFSQSLFDKYEDLDNVSAVVVNKSMFNLLAKIDVEVDDPEAQEFMDIAKSLNNLKVFITEDNNVSADMKSSVDKYLKSASMEELMRVKDKDTNVKFYIRPGKDDDHVRELLMFVTGIKGREEMKGVDINGRQIETVLLSLTGDIDLNKIGSLTNKMNLPEELNKAGKKRN</sequence>
<reference evidence="1 2" key="1">
    <citation type="submission" date="2018-10" db="EMBL/GenBank/DDBJ databases">
        <title>Ulvibacterium marinum gen. nov., sp. nov., a novel marine bacterium of the family Flavobacteriaceae, isolated from a culture of the green alga Ulva prolifera.</title>
        <authorList>
            <person name="Zhang Z."/>
        </authorList>
    </citation>
    <scope>NUCLEOTIDE SEQUENCE [LARGE SCALE GENOMIC DNA]</scope>
    <source>
        <strain evidence="1 2">CCMM003</strain>
    </source>
</reference>
<name>A0A3B0C9G3_9FLAO</name>
<gene>
    <name evidence="1" type="ORF">D7Z94_11780</name>
</gene>
<evidence type="ECO:0000313" key="1">
    <source>
        <dbReference type="EMBL" id="RKN81581.1"/>
    </source>
</evidence>
<organism evidence="1 2">
    <name type="scientific">Ulvibacterium marinum</name>
    <dbReference type="NCBI Taxonomy" id="2419782"/>
    <lineage>
        <taxon>Bacteria</taxon>
        <taxon>Pseudomonadati</taxon>
        <taxon>Bacteroidota</taxon>
        <taxon>Flavobacteriia</taxon>
        <taxon>Flavobacteriales</taxon>
        <taxon>Flavobacteriaceae</taxon>
        <taxon>Ulvibacterium</taxon>
    </lineage>
</organism>
<dbReference type="EMBL" id="RBCJ01000002">
    <property type="protein sequence ID" value="RKN81581.1"/>
    <property type="molecule type" value="Genomic_DNA"/>
</dbReference>
<dbReference type="AlphaFoldDB" id="A0A3B0C9G3"/>
<dbReference type="Pfam" id="PF14060">
    <property type="entry name" value="DUF4252"/>
    <property type="match status" value="1"/>
</dbReference>
<evidence type="ECO:0000313" key="2">
    <source>
        <dbReference type="Proteomes" id="UP000276603"/>
    </source>
</evidence>
<dbReference type="InterPro" id="IPR025348">
    <property type="entry name" value="DUF4252"/>
</dbReference>
<comment type="caution">
    <text evidence="1">The sequence shown here is derived from an EMBL/GenBank/DDBJ whole genome shotgun (WGS) entry which is preliminary data.</text>
</comment>
<accession>A0A3B0C9G3</accession>
<dbReference type="Proteomes" id="UP000276603">
    <property type="component" value="Unassembled WGS sequence"/>
</dbReference>
<keyword evidence="2" id="KW-1185">Reference proteome</keyword>
<dbReference type="RefSeq" id="WP_120711735.1">
    <property type="nucleotide sequence ID" value="NZ_RBCJ01000002.1"/>
</dbReference>